<dbReference type="EMBL" id="JADWDJ010000018">
    <property type="protein sequence ID" value="KAG5266296.1"/>
    <property type="molecule type" value="Genomic_DNA"/>
</dbReference>
<protein>
    <submittedName>
        <fullName evidence="1">Uncharacterized protein</fullName>
    </submittedName>
</protein>
<reference evidence="1" key="1">
    <citation type="submission" date="2020-10" db="EMBL/GenBank/DDBJ databases">
        <title>Chromosome-scale genome assembly of the Allis shad, Alosa alosa.</title>
        <authorList>
            <person name="Margot Z."/>
            <person name="Christophe K."/>
            <person name="Cabau C."/>
            <person name="Louis A."/>
            <person name="Berthelot C."/>
            <person name="Parey E."/>
            <person name="Roest Crollius H."/>
            <person name="Montfort J."/>
            <person name="Robinson-Rechavi M."/>
            <person name="Bucao C."/>
            <person name="Bouchez O."/>
            <person name="Gislard M."/>
            <person name="Lluch J."/>
            <person name="Milhes M."/>
            <person name="Lampietro C."/>
            <person name="Lopez Roques C."/>
            <person name="Donnadieu C."/>
            <person name="Braasch I."/>
            <person name="Desvignes T."/>
            <person name="Postlethwait J."/>
            <person name="Bobe J."/>
            <person name="Guiguen Y."/>
        </authorList>
    </citation>
    <scope>NUCLEOTIDE SEQUENCE</scope>
    <source>
        <strain evidence="1">M-15738</strain>
        <tissue evidence="1">Blood</tissue>
    </source>
</reference>
<organism evidence="1 2">
    <name type="scientific">Alosa alosa</name>
    <name type="common">allis shad</name>
    <dbReference type="NCBI Taxonomy" id="278164"/>
    <lineage>
        <taxon>Eukaryota</taxon>
        <taxon>Metazoa</taxon>
        <taxon>Chordata</taxon>
        <taxon>Craniata</taxon>
        <taxon>Vertebrata</taxon>
        <taxon>Euteleostomi</taxon>
        <taxon>Actinopterygii</taxon>
        <taxon>Neopterygii</taxon>
        <taxon>Teleostei</taxon>
        <taxon>Clupei</taxon>
        <taxon>Clupeiformes</taxon>
        <taxon>Clupeoidei</taxon>
        <taxon>Clupeidae</taxon>
        <taxon>Alosa</taxon>
    </lineage>
</organism>
<evidence type="ECO:0000313" key="2">
    <source>
        <dbReference type="Proteomes" id="UP000823561"/>
    </source>
</evidence>
<accession>A0AAV6FX68</accession>
<name>A0AAV6FX68_9TELE</name>
<dbReference type="AlphaFoldDB" id="A0AAV6FX68"/>
<dbReference type="Proteomes" id="UP000823561">
    <property type="component" value="Chromosome 18"/>
</dbReference>
<comment type="caution">
    <text evidence="1">The sequence shown here is derived from an EMBL/GenBank/DDBJ whole genome shotgun (WGS) entry which is preliminary data.</text>
</comment>
<sequence>MCLGFCTLIFLRTSELQSRIVSLESQRDTQLSGWIALEQVEPVILSRLDQILEEKLAARLPKIRETRDAPRDCVCPPGIVMTTGARCISGAAGRAGIDVASLRVMMQARMTRWHGPGIPGHGGL</sequence>
<evidence type="ECO:0000313" key="1">
    <source>
        <dbReference type="EMBL" id="KAG5266296.1"/>
    </source>
</evidence>
<proteinExistence type="predicted"/>
<keyword evidence="2" id="KW-1185">Reference proteome</keyword>
<gene>
    <name evidence="1" type="ORF">AALO_G00229400</name>
</gene>